<protein>
    <recommendedName>
        <fullName evidence="8">TIR domain-containing protein</fullName>
    </recommendedName>
</protein>
<dbReference type="SUPFAM" id="SSF52058">
    <property type="entry name" value="L domain-like"/>
    <property type="match status" value="1"/>
</dbReference>
<feature type="transmembrane region" description="Helical" evidence="7">
    <location>
        <begin position="202"/>
        <end position="225"/>
    </location>
</feature>
<accession>A0A6J8EKP6</accession>
<dbReference type="PROSITE" id="PS50104">
    <property type="entry name" value="TIR"/>
    <property type="match status" value="1"/>
</dbReference>
<name>A0A6J8EKP6_MYTCO</name>
<dbReference type="AlphaFoldDB" id="A0A6J8EKP6"/>
<dbReference type="SMART" id="SM00013">
    <property type="entry name" value="LRRNT"/>
    <property type="match status" value="1"/>
</dbReference>
<keyword evidence="4" id="KW-0732">Signal</keyword>
<proteinExistence type="predicted"/>
<keyword evidence="10" id="KW-1185">Reference proteome</keyword>
<dbReference type="GO" id="GO:0005886">
    <property type="term" value="C:plasma membrane"/>
    <property type="evidence" value="ECO:0007669"/>
    <property type="project" value="TreeGrafter"/>
</dbReference>
<sequence>MLLIDFIKSQTLDRLICNLTIADRCPPKCRCFYQPGRSRTVVDCSGTGRRKLPSALPLKTDLEVDFSSNEISSLGNDTGSENMIYSYSKYISKLDLSNNTIKMIPNDLVFKLRNINLINISKNKVTKIPRTLQTLNPCQIYLGEVAIHCKCKDIWLQNWLPSFHSKCFDNTKVYCKYNNEKVHILNMTKHGLGCRLYNEDILWLNISLAVTVFIVTVSSVLIYIFRFEIFITARKILKYFKKIVVSSKLYAYDVYVSCNEDDATLRRWLTSSFVPFLEDENLRVFLPFRDCELGSPREEEIIEVMSKSINFVIFLCEDYESLADIWVQKEWKYAWFNYRYDIHREIIVINYDMLQYKDIAKKYLGAFLKIRSFIDFSKKDKQVKEEVYKSSNMFN</sequence>
<evidence type="ECO:0000259" key="8">
    <source>
        <dbReference type="PROSITE" id="PS50104"/>
    </source>
</evidence>
<dbReference type="Gene3D" id="3.80.10.10">
    <property type="entry name" value="Ribonuclease Inhibitor"/>
    <property type="match status" value="1"/>
</dbReference>
<dbReference type="PANTHER" id="PTHR24365:SF541">
    <property type="entry name" value="PROTEIN TOLL-RELATED"/>
    <property type="match status" value="1"/>
</dbReference>
<evidence type="ECO:0000313" key="10">
    <source>
        <dbReference type="Proteomes" id="UP000507470"/>
    </source>
</evidence>
<evidence type="ECO:0000256" key="1">
    <source>
        <dbReference type="ARBA" id="ARBA00004167"/>
    </source>
</evidence>
<evidence type="ECO:0000313" key="9">
    <source>
        <dbReference type="EMBL" id="CAC5421174.1"/>
    </source>
</evidence>
<keyword evidence="3 7" id="KW-0812">Transmembrane</keyword>
<dbReference type="InterPro" id="IPR035897">
    <property type="entry name" value="Toll_tir_struct_dom_sf"/>
</dbReference>
<evidence type="ECO:0000256" key="3">
    <source>
        <dbReference type="ARBA" id="ARBA00022692"/>
    </source>
</evidence>
<keyword evidence="6 7" id="KW-0472">Membrane</keyword>
<dbReference type="Gene3D" id="3.40.50.10140">
    <property type="entry name" value="Toll/interleukin-1 receptor homology (TIR) domain"/>
    <property type="match status" value="1"/>
</dbReference>
<evidence type="ECO:0000256" key="4">
    <source>
        <dbReference type="ARBA" id="ARBA00022729"/>
    </source>
</evidence>
<dbReference type="Pfam" id="PF13676">
    <property type="entry name" value="TIR_2"/>
    <property type="match status" value="1"/>
</dbReference>
<comment type="subcellular location">
    <subcellularLocation>
        <location evidence="1">Membrane</location>
        <topology evidence="1">Single-pass membrane protein</topology>
    </subcellularLocation>
</comment>
<dbReference type="InterPro" id="IPR032675">
    <property type="entry name" value="LRR_dom_sf"/>
</dbReference>
<dbReference type="SUPFAM" id="SSF52200">
    <property type="entry name" value="Toll/Interleukin receptor TIR domain"/>
    <property type="match status" value="1"/>
</dbReference>
<reference evidence="9 10" key="1">
    <citation type="submission" date="2020-06" db="EMBL/GenBank/DDBJ databases">
        <authorList>
            <person name="Li R."/>
            <person name="Bekaert M."/>
        </authorList>
    </citation>
    <scope>NUCLEOTIDE SEQUENCE [LARGE SCALE GENOMIC DNA]</scope>
    <source>
        <strain evidence="10">wild</strain>
    </source>
</reference>
<evidence type="ECO:0000256" key="6">
    <source>
        <dbReference type="ARBA" id="ARBA00023136"/>
    </source>
</evidence>
<dbReference type="GO" id="GO:0038023">
    <property type="term" value="F:signaling receptor activity"/>
    <property type="evidence" value="ECO:0007669"/>
    <property type="project" value="TreeGrafter"/>
</dbReference>
<organism evidence="9 10">
    <name type="scientific">Mytilus coruscus</name>
    <name type="common">Sea mussel</name>
    <dbReference type="NCBI Taxonomy" id="42192"/>
    <lineage>
        <taxon>Eukaryota</taxon>
        <taxon>Metazoa</taxon>
        <taxon>Spiralia</taxon>
        <taxon>Lophotrochozoa</taxon>
        <taxon>Mollusca</taxon>
        <taxon>Bivalvia</taxon>
        <taxon>Autobranchia</taxon>
        <taxon>Pteriomorphia</taxon>
        <taxon>Mytilida</taxon>
        <taxon>Mytiloidea</taxon>
        <taxon>Mytilidae</taxon>
        <taxon>Mytilinae</taxon>
        <taxon>Mytilus</taxon>
    </lineage>
</organism>
<dbReference type="GO" id="GO:0007165">
    <property type="term" value="P:signal transduction"/>
    <property type="evidence" value="ECO:0007669"/>
    <property type="project" value="InterPro"/>
</dbReference>
<evidence type="ECO:0000256" key="7">
    <source>
        <dbReference type="SAM" id="Phobius"/>
    </source>
</evidence>
<evidence type="ECO:0000256" key="2">
    <source>
        <dbReference type="ARBA" id="ARBA00022614"/>
    </source>
</evidence>
<dbReference type="OrthoDB" id="6044702at2759"/>
<evidence type="ECO:0000256" key="5">
    <source>
        <dbReference type="ARBA" id="ARBA00022989"/>
    </source>
</evidence>
<dbReference type="Proteomes" id="UP000507470">
    <property type="component" value="Unassembled WGS sequence"/>
</dbReference>
<dbReference type="PANTHER" id="PTHR24365">
    <property type="entry name" value="TOLL-LIKE RECEPTOR"/>
    <property type="match status" value="1"/>
</dbReference>
<feature type="domain" description="TIR" evidence="8">
    <location>
        <begin position="250"/>
        <end position="390"/>
    </location>
</feature>
<keyword evidence="5 7" id="KW-1133">Transmembrane helix</keyword>
<keyword evidence="2" id="KW-0433">Leucine-rich repeat</keyword>
<dbReference type="EMBL" id="CACVKT020009250">
    <property type="protein sequence ID" value="CAC5421174.1"/>
    <property type="molecule type" value="Genomic_DNA"/>
</dbReference>
<dbReference type="InterPro" id="IPR000157">
    <property type="entry name" value="TIR_dom"/>
</dbReference>
<gene>
    <name evidence="9" type="ORF">MCOR_53316</name>
</gene>
<dbReference type="InterPro" id="IPR000372">
    <property type="entry name" value="LRRNT"/>
</dbReference>